<accession>A0ABY6ND05</accession>
<keyword evidence="1" id="KW-1133">Transmembrane helix</keyword>
<feature type="transmembrane region" description="Helical" evidence="1">
    <location>
        <begin position="130"/>
        <end position="150"/>
    </location>
</feature>
<evidence type="ECO:0000313" key="2">
    <source>
        <dbReference type="EMBL" id="UZF15143.1"/>
    </source>
</evidence>
<evidence type="ECO:0000256" key="1">
    <source>
        <dbReference type="SAM" id="Phobius"/>
    </source>
</evidence>
<name>A0ABY6ND05_RALSL</name>
<protein>
    <submittedName>
        <fullName evidence="2">Uncharacterized protein</fullName>
    </submittedName>
</protein>
<organism evidence="2">
    <name type="scientific">Ralstonia solanacearum</name>
    <name type="common">Pseudomonas solanacearum</name>
    <dbReference type="NCBI Taxonomy" id="305"/>
    <lineage>
        <taxon>Bacteria</taxon>
        <taxon>Pseudomonadati</taxon>
        <taxon>Pseudomonadota</taxon>
        <taxon>Betaproteobacteria</taxon>
        <taxon>Burkholderiales</taxon>
        <taxon>Burkholderiaceae</taxon>
        <taxon>Ralstonia</taxon>
        <taxon>Ralstonia solanacearum species complex</taxon>
    </lineage>
</organism>
<feature type="transmembrane region" description="Helical" evidence="1">
    <location>
        <begin position="39"/>
        <end position="56"/>
    </location>
</feature>
<dbReference type="RefSeq" id="WP_118936351.1">
    <property type="nucleotide sequence ID" value="NZ_CP014702.1"/>
</dbReference>
<gene>
    <name evidence="2" type="ORF">LH706_01320</name>
</gene>
<sequence>MEKFFRFIGRYFVDLAALTMSLMVFLIGIRLAWTNNPAWANRAGALITIIGVLLAASRFHEWIKGVANKFVDRNIDGASAFVLDYIKIERGKDISGDTFNDLRSYVKSELKETIDSLIEDDKKRFNLYELYLVIFGTFLNGFGDYLISLAKI</sequence>
<feature type="transmembrane region" description="Helical" evidence="1">
    <location>
        <begin position="12"/>
        <end position="33"/>
    </location>
</feature>
<reference evidence="2" key="1">
    <citation type="submission" date="2021-10" db="EMBL/GenBank/DDBJ databases">
        <title>Complete genome sequences of five Ralstonia solancearum strains isolated from sunflower.</title>
        <authorList>
            <person name="She X."/>
            <person name="He Z."/>
        </authorList>
    </citation>
    <scope>NUCLEOTIDE SEQUENCE</scope>
    <source>
        <strain evidence="2">RS638</strain>
    </source>
</reference>
<keyword evidence="1" id="KW-0812">Transmembrane</keyword>
<keyword evidence="1" id="KW-0472">Membrane</keyword>
<dbReference type="EMBL" id="CP085043">
    <property type="protein sequence ID" value="UZF15143.1"/>
    <property type="molecule type" value="Genomic_DNA"/>
</dbReference>
<proteinExistence type="predicted"/>